<dbReference type="AlphaFoldDB" id="A0A8J6DYF6"/>
<feature type="compositionally biased region" description="Polar residues" evidence="1">
    <location>
        <begin position="670"/>
        <end position="679"/>
    </location>
</feature>
<feature type="region of interest" description="Disordered" evidence="1">
    <location>
        <begin position="1"/>
        <end position="82"/>
    </location>
</feature>
<organism evidence="2 3">
    <name type="scientific">Galemys pyrenaicus</name>
    <name type="common">Iberian desman</name>
    <name type="synonym">Pyrenean desman</name>
    <dbReference type="NCBI Taxonomy" id="202257"/>
    <lineage>
        <taxon>Eukaryota</taxon>
        <taxon>Metazoa</taxon>
        <taxon>Chordata</taxon>
        <taxon>Craniata</taxon>
        <taxon>Vertebrata</taxon>
        <taxon>Euteleostomi</taxon>
        <taxon>Mammalia</taxon>
        <taxon>Eutheria</taxon>
        <taxon>Laurasiatheria</taxon>
        <taxon>Eulipotyphla</taxon>
        <taxon>Talpidae</taxon>
        <taxon>Galemys</taxon>
    </lineage>
</organism>
<dbReference type="OrthoDB" id="445896at2759"/>
<evidence type="ECO:0000256" key="1">
    <source>
        <dbReference type="SAM" id="MobiDB-lite"/>
    </source>
</evidence>
<evidence type="ECO:0000313" key="2">
    <source>
        <dbReference type="EMBL" id="KAG8522563.1"/>
    </source>
</evidence>
<feature type="compositionally biased region" description="Polar residues" evidence="1">
    <location>
        <begin position="468"/>
        <end position="478"/>
    </location>
</feature>
<feature type="compositionally biased region" description="Low complexity" evidence="1">
    <location>
        <begin position="450"/>
        <end position="460"/>
    </location>
</feature>
<dbReference type="EMBL" id="JAGFMF010011432">
    <property type="protein sequence ID" value="KAG8522563.1"/>
    <property type="molecule type" value="Genomic_DNA"/>
</dbReference>
<name>A0A8J6DYF6_GALPY</name>
<keyword evidence="3" id="KW-1185">Reference proteome</keyword>
<protein>
    <submittedName>
        <fullName evidence="2">SH3 and multiple ankyrin repeat domains protein 2</fullName>
    </submittedName>
</protein>
<feature type="region of interest" description="Disordered" evidence="1">
    <location>
        <begin position="450"/>
        <end position="482"/>
    </location>
</feature>
<dbReference type="Proteomes" id="UP000700334">
    <property type="component" value="Unassembled WGS sequence"/>
</dbReference>
<feature type="compositionally biased region" description="Pro residues" evidence="1">
    <location>
        <begin position="595"/>
        <end position="606"/>
    </location>
</feature>
<feature type="compositionally biased region" description="Polar residues" evidence="1">
    <location>
        <begin position="645"/>
        <end position="654"/>
    </location>
</feature>
<accession>A0A8J6DYF6</accession>
<sequence length="793" mass="81931">MACPALRGSRHCPDARRCRPGPSRASTQGSGRPPAVREGYVMSRRLPEQGKMKSLLNAFTKKEGRPRSPASRAGSQGAPATAVSLRPATPSEACQCHLCPGEAGQCHLFPSEIGQCRLCPDEACQCHLCPSEIGQCRLCPSEIGQCHLCPGEACQCHLCPGEACQCHLCPGEIGQCHLCPSEAGQCRLCPGEACQCHLFPSEIGQCHLFSSEIGQCRLCPSEAGQCRLCPSEACQCRLCPGEACQCHLCPGEIGQCHLFPSEIGQCHLCPSEIGQCRFCPGEIGQCHLFSSEIGQCHLCPSEIGQCRFCPGEIGQCHLFSSEIGQCRLCPGEACQCHLCPGEACQCHLCPGEIGQCHLCPSEAGQCRLCPGEACQCHLSSNECPSLHCVLPVPALSPVPYASTISPCALPEPPLPHELCHAACAGLVAGSESGSGGAAVLGLCGGPAAASDPGPPGSVASTRPGGSSGDTESASQLPSPESGPALPAVCLCRRPGARCGPRPWSRWPLPGAASGPIPAPPPGEDVSIPGCAARGGRGPRSPWRCPRSESRGGQPRGESQGRSSPALCREPAGARLAPRSAAGRAGGAGGAGVQARPPPGEPGPRADPPTDGGWTRPPVPFREAPAYSNRRRRPPNTLAAPRVLPRSNSDNNLSSGAPDWAVHPAAAHRSLSPQLPQQMPGQADGAAKTLGSYAPGPRSRSPSLNRLGGAGEDGRRPPQPWHVGPLAAPPRRSALGPDARAAAQPGVRVCKLGHGLSPERRARLWGPGGSCGPLAARLEPEALGLGPPVHLTAA</sequence>
<feature type="compositionally biased region" description="Low complexity" evidence="1">
    <location>
        <begin position="570"/>
        <end position="582"/>
    </location>
</feature>
<evidence type="ECO:0000313" key="3">
    <source>
        <dbReference type="Proteomes" id="UP000700334"/>
    </source>
</evidence>
<gene>
    <name evidence="2" type="ORF">J0S82_014559</name>
</gene>
<proteinExistence type="predicted"/>
<comment type="caution">
    <text evidence="2">The sequence shown here is derived from an EMBL/GenBank/DDBJ whole genome shotgun (WGS) entry which is preliminary data.</text>
</comment>
<reference evidence="2" key="1">
    <citation type="journal article" date="2021" name="Evol. Appl.">
        <title>The genome of the Pyrenean desman and the effects of bottlenecks and inbreeding on the genomic landscape of an endangered species.</title>
        <authorList>
            <person name="Escoda L."/>
            <person name="Castresana J."/>
        </authorList>
    </citation>
    <scope>NUCLEOTIDE SEQUENCE</scope>
    <source>
        <strain evidence="2">IBE-C5619</strain>
    </source>
</reference>
<feature type="region of interest" description="Disordered" evidence="1">
    <location>
        <begin position="509"/>
        <end position="742"/>
    </location>
</feature>